<proteinExistence type="predicted"/>
<dbReference type="OrthoDB" id="2878022at2"/>
<dbReference type="Pfam" id="PF00882">
    <property type="entry name" value="Zn_dep_PLPC"/>
    <property type="match status" value="1"/>
</dbReference>
<comment type="caution">
    <text evidence="2">The sequence shown here is derived from an EMBL/GenBank/DDBJ whole genome shotgun (WGS) entry which is preliminary data.</text>
</comment>
<sequence>MLPFTHKIISEHLYENVKENLGIQLNKTSLTYGSIKPDLSPSFFKVKHFKPQSFPIVIKEIFNLSQKGIVSNKEFMRLYSQQIGEATHFIADYFCVPHNDRKTYHKNFLNHLAYEGELHSLFKGFNEGVKVEPSQFNIENYSIEKIQNVVDRLHLSYQLRGEGLQNDMKSSIYAASAVAMFIVYNGIKTASSKRAA</sequence>
<dbReference type="InterPro" id="IPR008947">
    <property type="entry name" value="PLipase_C/P1_nuclease_dom_sf"/>
</dbReference>
<dbReference type="InterPro" id="IPR029002">
    <property type="entry name" value="PLPC/GPLD1"/>
</dbReference>
<dbReference type="EMBL" id="WBZC01000029">
    <property type="protein sequence ID" value="KAB3534374.1"/>
    <property type="molecule type" value="Genomic_DNA"/>
</dbReference>
<reference evidence="2 3" key="1">
    <citation type="submission" date="2019-10" db="EMBL/GenBank/DDBJ databases">
        <title>Alkaliphilus serpentinus sp. nov. and Alkaliphilus pronyensis sp. nov., two novel anaerobic alkaliphilic species isolated from the serpentinized-hosted hydrothermal field of the Prony Bay (New Caledonia).</title>
        <authorList>
            <person name="Postec A."/>
        </authorList>
    </citation>
    <scope>NUCLEOTIDE SEQUENCE [LARGE SCALE GENOMIC DNA]</scope>
    <source>
        <strain evidence="2 3">LacV</strain>
    </source>
</reference>
<evidence type="ECO:0000259" key="1">
    <source>
        <dbReference type="Pfam" id="PF00882"/>
    </source>
</evidence>
<dbReference type="SUPFAM" id="SSF48537">
    <property type="entry name" value="Phospholipase C/P1 nuclease"/>
    <property type="match status" value="1"/>
</dbReference>
<evidence type="ECO:0000313" key="3">
    <source>
        <dbReference type="Proteomes" id="UP000432715"/>
    </source>
</evidence>
<dbReference type="GO" id="GO:0016788">
    <property type="term" value="F:hydrolase activity, acting on ester bonds"/>
    <property type="evidence" value="ECO:0007669"/>
    <property type="project" value="InterPro"/>
</dbReference>
<feature type="domain" description="Phospholipase C/D" evidence="1">
    <location>
        <begin position="5"/>
        <end position="158"/>
    </location>
</feature>
<keyword evidence="3" id="KW-1185">Reference proteome</keyword>
<gene>
    <name evidence="2" type="ORF">F8154_09130</name>
</gene>
<accession>A0A6I0F0T5</accession>
<evidence type="ECO:0000313" key="2">
    <source>
        <dbReference type="EMBL" id="KAB3534374.1"/>
    </source>
</evidence>
<name>A0A6I0F0T5_9FIRM</name>
<dbReference type="Proteomes" id="UP000432715">
    <property type="component" value="Unassembled WGS sequence"/>
</dbReference>
<dbReference type="AlphaFoldDB" id="A0A6I0F0T5"/>
<protein>
    <submittedName>
        <fullName evidence="2">Zinc dependent phospholipase C family protein</fullName>
    </submittedName>
</protein>
<organism evidence="2 3">
    <name type="scientific">Alkaliphilus pronyensis</name>
    <dbReference type="NCBI Taxonomy" id="1482732"/>
    <lineage>
        <taxon>Bacteria</taxon>
        <taxon>Bacillati</taxon>
        <taxon>Bacillota</taxon>
        <taxon>Clostridia</taxon>
        <taxon>Peptostreptococcales</taxon>
        <taxon>Natronincolaceae</taxon>
        <taxon>Alkaliphilus</taxon>
    </lineage>
</organism>
<dbReference type="RefSeq" id="WP_151861311.1">
    <property type="nucleotide sequence ID" value="NZ_WBZC01000029.1"/>
</dbReference>